<dbReference type="Gene3D" id="3.40.50.720">
    <property type="entry name" value="NAD(P)-binding Rossmann-like Domain"/>
    <property type="match status" value="1"/>
</dbReference>
<accession>A0A0G0HJS6</accession>
<evidence type="ECO:0000256" key="1">
    <source>
        <dbReference type="ARBA" id="ARBA00001911"/>
    </source>
</evidence>
<name>A0A0G0HJS6_9BACT</name>
<dbReference type="GO" id="GO:0042732">
    <property type="term" value="P:D-xylose metabolic process"/>
    <property type="evidence" value="ECO:0007669"/>
    <property type="project" value="InterPro"/>
</dbReference>
<dbReference type="Proteomes" id="UP000034471">
    <property type="component" value="Unassembled WGS sequence"/>
</dbReference>
<dbReference type="InterPro" id="IPR001509">
    <property type="entry name" value="Epimerase_deHydtase"/>
</dbReference>
<dbReference type="PANTHER" id="PTHR43078">
    <property type="entry name" value="UDP-GLUCURONIC ACID DECARBOXYLASE-RELATED"/>
    <property type="match status" value="1"/>
</dbReference>
<evidence type="ECO:0000313" key="7">
    <source>
        <dbReference type="Proteomes" id="UP000034471"/>
    </source>
</evidence>
<dbReference type="GO" id="GO:0005737">
    <property type="term" value="C:cytoplasm"/>
    <property type="evidence" value="ECO:0007669"/>
    <property type="project" value="TreeGrafter"/>
</dbReference>
<dbReference type="EMBL" id="LBTJ01000002">
    <property type="protein sequence ID" value="KKQ38815.1"/>
    <property type="molecule type" value="Genomic_DNA"/>
</dbReference>
<evidence type="ECO:0000256" key="2">
    <source>
        <dbReference type="ARBA" id="ARBA00022793"/>
    </source>
</evidence>
<evidence type="ECO:0000259" key="5">
    <source>
        <dbReference type="Pfam" id="PF01370"/>
    </source>
</evidence>
<dbReference type="InterPro" id="IPR044516">
    <property type="entry name" value="UXS-like"/>
</dbReference>
<keyword evidence="4" id="KW-0456">Lyase</keyword>
<evidence type="ECO:0000313" key="6">
    <source>
        <dbReference type="EMBL" id="KKQ38815.1"/>
    </source>
</evidence>
<dbReference type="PATRIC" id="fig|1618481.3.peg.68"/>
<keyword evidence="3" id="KW-0520">NAD</keyword>
<dbReference type="Pfam" id="PF01370">
    <property type="entry name" value="Epimerase"/>
    <property type="match status" value="1"/>
</dbReference>
<dbReference type="STRING" id="1618481.US54_C0002G0003"/>
<organism evidence="6 7">
    <name type="scientific">Candidatus Roizmanbacteria bacterium GW2011_GWA2_37_7</name>
    <dbReference type="NCBI Taxonomy" id="1618481"/>
    <lineage>
        <taxon>Bacteria</taxon>
        <taxon>Candidatus Roizmaniibacteriota</taxon>
    </lineage>
</organism>
<dbReference type="GO" id="GO:0048040">
    <property type="term" value="F:UDP-glucuronate decarboxylase activity"/>
    <property type="evidence" value="ECO:0007669"/>
    <property type="project" value="TreeGrafter"/>
</dbReference>
<protein>
    <submittedName>
        <fullName evidence="6">NAD-dependent epimerase/dehydratase</fullName>
    </submittedName>
</protein>
<sequence length="353" mass="40117">MTSNTIVQEDIDQIIDSIKSQYSILEGKTVIITGGSGFLGQYMVKTLIRLNQKHLKLKCKIISIDNHIVPNKKRSSEMITAKNVRYIQQDVTKPFTLKGPVDFIIHAAGIAAPVFYQKYPLKTIDVAVTGTRNMLELARKKKAKSFLFFSSSEIYGNPVVSEIPTKETYKGNVSCTGPRACYDESKRMGETLCFTYFRMFQTPVKVVRPFNIFGPGMNMKDYRVIPNFLNSAFTGNPLPVHVSGKQTRTFSYISDAVSGFFKVLLSDKNGEVYNVGNDKDEITMNQLARIINDIFDHKLEIKNVEYPNTYPADEPQRRCPDLTKIKKDLGYKTKIDLKKGLRRTIIWCQEQGM</sequence>
<keyword evidence="2" id="KW-0210">Decarboxylase</keyword>
<gene>
    <name evidence="6" type="ORF">US54_C0002G0003</name>
</gene>
<dbReference type="InterPro" id="IPR036291">
    <property type="entry name" value="NAD(P)-bd_dom_sf"/>
</dbReference>
<evidence type="ECO:0000256" key="4">
    <source>
        <dbReference type="ARBA" id="ARBA00023239"/>
    </source>
</evidence>
<dbReference type="AlphaFoldDB" id="A0A0G0HJS6"/>
<comment type="cofactor">
    <cofactor evidence="1">
        <name>NAD(+)</name>
        <dbReference type="ChEBI" id="CHEBI:57540"/>
    </cofactor>
</comment>
<dbReference type="SUPFAM" id="SSF51735">
    <property type="entry name" value="NAD(P)-binding Rossmann-fold domains"/>
    <property type="match status" value="1"/>
</dbReference>
<reference evidence="6 7" key="1">
    <citation type="journal article" date="2015" name="Nature">
        <title>rRNA introns, odd ribosomes, and small enigmatic genomes across a large radiation of phyla.</title>
        <authorList>
            <person name="Brown C.T."/>
            <person name="Hug L.A."/>
            <person name="Thomas B.C."/>
            <person name="Sharon I."/>
            <person name="Castelle C.J."/>
            <person name="Singh A."/>
            <person name="Wilkins M.J."/>
            <person name="Williams K.H."/>
            <person name="Banfield J.F."/>
        </authorList>
    </citation>
    <scope>NUCLEOTIDE SEQUENCE [LARGE SCALE GENOMIC DNA]</scope>
</reference>
<proteinExistence type="predicted"/>
<feature type="domain" description="NAD-dependent epimerase/dehydratase" evidence="5">
    <location>
        <begin position="30"/>
        <end position="276"/>
    </location>
</feature>
<dbReference type="GO" id="GO:0070403">
    <property type="term" value="F:NAD+ binding"/>
    <property type="evidence" value="ECO:0007669"/>
    <property type="project" value="InterPro"/>
</dbReference>
<dbReference type="PANTHER" id="PTHR43078:SF6">
    <property type="entry name" value="UDP-GLUCURONIC ACID DECARBOXYLASE 1"/>
    <property type="match status" value="1"/>
</dbReference>
<evidence type="ECO:0000256" key="3">
    <source>
        <dbReference type="ARBA" id="ARBA00023027"/>
    </source>
</evidence>
<comment type="caution">
    <text evidence="6">The sequence shown here is derived from an EMBL/GenBank/DDBJ whole genome shotgun (WGS) entry which is preliminary data.</text>
</comment>